<reference evidence="1" key="1">
    <citation type="journal article" date="2021" name="PeerJ">
        <title>Extensive microbial diversity within the chicken gut microbiome revealed by metagenomics and culture.</title>
        <authorList>
            <person name="Gilroy R."/>
            <person name="Ravi A."/>
            <person name="Getino M."/>
            <person name="Pursley I."/>
            <person name="Horton D.L."/>
            <person name="Alikhan N.F."/>
            <person name="Baker D."/>
            <person name="Gharbi K."/>
            <person name="Hall N."/>
            <person name="Watson M."/>
            <person name="Adriaenssens E.M."/>
            <person name="Foster-Nyarko E."/>
            <person name="Jarju S."/>
            <person name="Secka A."/>
            <person name="Antonio M."/>
            <person name="Oren A."/>
            <person name="Chaudhuri R.R."/>
            <person name="La Ragione R."/>
            <person name="Hildebrand F."/>
            <person name="Pallen M.J."/>
        </authorList>
    </citation>
    <scope>NUCLEOTIDE SEQUENCE</scope>
    <source>
        <strain evidence="1">CHK32-1732</strain>
    </source>
</reference>
<accession>A0A9D1UMA2</accession>
<evidence type="ECO:0000313" key="2">
    <source>
        <dbReference type="Proteomes" id="UP000824190"/>
    </source>
</evidence>
<protein>
    <submittedName>
        <fullName evidence="1">Uncharacterized protein</fullName>
    </submittedName>
</protein>
<evidence type="ECO:0000313" key="1">
    <source>
        <dbReference type="EMBL" id="HIW91771.1"/>
    </source>
</evidence>
<dbReference type="Proteomes" id="UP000824190">
    <property type="component" value="Unassembled WGS sequence"/>
</dbReference>
<sequence>MNIDYILANANDLLGQADWLAFRNWDSVSRVLDSVIPNAWSNYTPRP</sequence>
<proteinExistence type="predicted"/>
<dbReference type="AlphaFoldDB" id="A0A9D1UMA2"/>
<gene>
    <name evidence="1" type="ORF">H9870_08940</name>
</gene>
<organism evidence="1 2">
    <name type="scientific">Candidatus Corynebacterium avicola</name>
    <dbReference type="NCBI Taxonomy" id="2838527"/>
    <lineage>
        <taxon>Bacteria</taxon>
        <taxon>Bacillati</taxon>
        <taxon>Actinomycetota</taxon>
        <taxon>Actinomycetes</taxon>
        <taxon>Mycobacteriales</taxon>
        <taxon>Corynebacteriaceae</taxon>
        <taxon>Corynebacterium</taxon>
    </lineage>
</organism>
<dbReference type="EMBL" id="DXGC01000076">
    <property type="protein sequence ID" value="HIW91771.1"/>
    <property type="molecule type" value="Genomic_DNA"/>
</dbReference>
<name>A0A9D1UMA2_9CORY</name>
<comment type="caution">
    <text evidence="1">The sequence shown here is derived from an EMBL/GenBank/DDBJ whole genome shotgun (WGS) entry which is preliminary data.</text>
</comment>
<reference evidence="1" key="2">
    <citation type="submission" date="2021-04" db="EMBL/GenBank/DDBJ databases">
        <authorList>
            <person name="Gilroy R."/>
        </authorList>
    </citation>
    <scope>NUCLEOTIDE SEQUENCE</scope>
    <source>
        <strain evidence="1">CHK32-1732</strain>
    </source>
</reference>